<dbReference type="EMBL" id="BMJD01000006">
    <property type="protein sequence ID" value="GGB36508.1"/>
    <property type="molecule type" value="Genomic_DNA"/>
</dbReference>
<dbReference type="Pfam" id="PF09560">
    <property type="entry name" value="Spore_YunB"/>
    <property type="match status" value="1"/>
</dbReference>
<accession>A0A9W5TW34</accession>
<feature type="transmembrane region" description="Helical" evidence="2">
    <location>
        <begin position="20"/>
        <end position="39"/>
    </location>
</feature>
<evidence type="ECO:0000313" key="4">
    <source>
        <dbReference type="Proteomes" id="UP000621492"/>
    </source>
</evidence>
<dbReference type="PIRSF" id="PIRSF021383">
    <property type="entry name" value="YunB"/>
    <property type="match status" value="1"/>
</dbReference>
<proteinExistence type="predicted"/>
<keyword evidence="2" id="KW-0472">Membrane</keyword>
<keyword evidence="2" id="KW-0812">Transmembrane</keyword>
<sequence>MLRRQPFFRKKRTPPPVKNIVVITMILFLLMIWFAIFIVNKGIEPALMDIAKSKSNEFATRGINAAVRFAEGYDFEDVSEFTRNNEGEITSWKINTAAVNEINRYATDRVEEFFQWMNTGEVPEDSSLELEYGNTIEEMRKEDPTLVEIPLGMVTGNTVLANLGPKVPVNMELIGNVKTDVVHKAEAFGINSAMVKVFIHVEAEVRVVIPFSTDVREVSTDVYVDSGVVNLGVPEFYGEGGNNGPSIAVPKDDLNKDLKDNE</sequence>
<keyword evidence="2" id="KW-1133">Transmembrane helix</keyword>
<dbReference type="NCBIfam" id="TIGR02832">
    <property type="entry name" value="spo_yunB"/>
    <property type="match status" value="1"/>
</dbReference>
<gene>
    <name evidence="3" type="primary">yunB</name>
    <name evidence="3" type="ORF">GCM10011409_12400</name>
</gene>
<dbReference type="Proteomes" id="UP000621492">
    <property type="component" value="Unassembled WGS sequence"/>
</dbReference>
<feature type="region of interest" description="Disordered" evidence="1">
    <location>
        <begin position="242"/>
        <end position="262"/>
    </location>
</feature>
<reference evidence="3" key="2">
    <citation type="submission" date="2020-09" db="EMBL/GenBank/DDBJ databases">
        <authorList>
            <person name="Sun Q."/>
            <person name="Zhou Y."/>
        </authorList>
    </citation>
    <scope>NUCLEOTIDE SEQUENCE</scope>
    <source>
        <strain evidence="3">CGMCC 1.15454</strain>
    </source>
</reference>
<reference evidence="3" key="1">
    <citation type="journal article" date="2014" name="Int. J. Syst. Evol. Microbiol.">
        <title>Complete genome sequence of Corynebacterium casei LMG S-19264T (=DSM 44701T), isolated from a smear-ripened cheese.</title>
        <authorList>
            <consortium name="US DOE Joint Genome Institute (JGI-PGF)"/>
            <person name="Walter F."/>
            <person name="Albersmeier A."/>
            <person name="Kalinowski J."/>
            <person name="Ruckert C."/>
        </authorList>
    </citation>
    <scope>NUCLEOTIDE SEQUENCE</scope>
    <source>
        <strain evidence="3">CGMCC 1.15454</strain>
    </source>
</reference>
<dbReference type="InterPro" id="IPR014197">
    <property type="entry name" value="Sporulation_prot_YunB"/>
</dbReference>
<keyword evidence="4" id="KW-1185">Reference proteome</keyword>
<evidence type="ECO:0000313" key="3">
    <source>
        <dbReference type="EMBL" id="GGB36508.1"/>
    </source>
</evidence>
<organism evidence="3 4">
    <name type="scientific">Lentibacillus populi</name>
    <dbReference type="NCBI Taxonomy" id="1827502"/>
    <lineage>
        <taxon>Bacteria</taxon>
        <taxon>Bacillati</taxon>
        <taxon>Bacillota</taxon>
        <taxon>Bacilli</taxon>
        <taxon>Bacillales</taxon>
        <taxon>Bacillaceae</taxon>
        <taxon>Lentibacillus</taxon>
    </lineage>
</organism>
<dbReference type="AlphaFoldDB" id="A0A9W5TW34"/>
<feature type="compositionally biased region" description="Basic and acidic residues" evidence="1">
    <location>
        <begin position="250"/>
        <end position="262"/>
    </location>
</feature>
<evidence type="ECO:0000256" key="1">
    <source>
        <dbReference type="SAM" id="MobiDB-lite"/>
    </source>
</evidence>
<comment type="caution">
    <text evidence="3">The sequence shown here is derived from an EMBL/GenBank/DDBJ whole genome shotgun (WGS) entry which is preliminary data.</text>
</comment>
<name>A0A9W5TW34_9BACI</name>
<dbReference type="RefSeq" id="WP_230856010.1">
    <property type="nucleotide sequence ID" value="NZ_BMJD01000006.1"/>
</dbReference>
<evidence type="ECO:0000256" key="2">
    <source>
        <dbReference type="SAM" id="Phobius"/>
    </source>
</evidence>
<protein>
    <submittedName>
        <fullName evidence="3">Sporulation protein YunB</fullName>
    </submittedName>
</protein>